<evidence type="ECO:0008006" key="3">
    <source>
        <dbReference type="Google" id="ProtNLM"/>
    </source>
</evidence>
<dbReference type="AlphaFoldDB" id="A0AA88WMC6"/>
<comment type="caution">
    <text evidence="1">The sequence shown here is derived from an EMBL/GenBank/DDBJ whole genome shotgun (WGS) entry which is preliminary data.</text>
</comment>
<dbReference type="GO" id="GO:0007389">
    <property type="term" value="P:pattern specification process"/>
    <property type="evidence" value="ECO:0007669"/>
    <property type="project" value="TreeGrafter"/>
</dbReference>
<organism evidence="1 2">
    <name type="scientific">Escallonia herrerae</name>
    <dbReference type="NCBI Taxonomy" id="1293975"/>
    <lineage>
        <taxon>Eukaryota</taxon>
        <taxon>Viridiplantae</taxon>
        <taxon>Streptophyta</taxon>
        <taxon>Embryophyta</taxon>
        <taxon>Tracheophyta</taxon>
        <taxon>Spermatophyta</taxon>
        <taxon>Magnoliopsida</taxon>
        <taxon>eudicotyledons</taxon>
        <taxon>Gunneridae</taxon>
        <taxon>Pentapetalae</taxon>
        <taxon>asterids</taxon>
        <taxon>campanulids</taxon>
        <taxon>Escalloniales</taxon>
        <taxon>Escalloniaceae</taxon>
        <taxon>Escallonia</taxon>
    </lineage>
</organism>
<dbReference type="Proteomes" id="UP001188597">
    <property type="component" value="Unassembled WGS sequence"/>
</dbReference>
<dbReference type="EMBL" id="JAVXUP010000450">
    <property type="protein sequence ID" value="KAK3027638.1"/>
    <property type="molecule type" value="Genomic_DNA"/>
</dbReference>
<dbReference type="PANTHER" id="PTHR21677">
    <property type="entry name" value="CRAMPED PROTEIN"/>
    <property type="match status" value="1"/>
</dbReference>
<name>A0AA88WMC6_9ASTE</name>
<proteinExistence type="predicted"/>
<accession>A0AA88WMC6</accession>
<reference evidence="1" key="1">
    <citation type="submission" date="2022-12" db="EMBL/GenBank/DDBJ databases">
        <title>Draft genome assemblies for two species of Escallonia (Escalloniales).</title>
        <authorList>
            <person name="Chanderbali A."/>
            <person name="Dervinis C."/>
            <person name="Anghel I."/>
            <person name="Soltis D."/>
            <person name="Soltis P."/>
            <person name="Zapata F."/>
        </authorList>
    </citation>
    <scope>NUCLEOTIDE SEQUENCE</scope>
    <source>
        <strain evidence="1">UCBG64.0493</strain>
        <tissue evidence="1">Leaf</tissue>
    </source>
</reference>
<evidence type="ECO:0000313" key="1">
    <source>
        <dbReference type="EMBL" id="KAK3027638.1"/>
    </source>
</evidence>
<dbReference type="InterPro" id="IPR055315">
    <property type="entry name" value="Cramped-like"/>
</dbReference>
<dbReference type="PANTHER" id="PTHR21677:SF4">
    <property type="entry name" value="TSL-KINASE INTERACTING-LIKE PROTEIN"/>
    <property type="match status" value="1"/>
</dbReference>
<protein>
    <recommendedName>
        <fullName evidence="3">TSL-kinase interacting protein 1</fullName>
    </recommendedName>
</protein>
<dbReference type="GO" id="GO:0005634">
    <property type="term" value="C:nucleus"/>
    <property type="evidence" value="ECO:0007669"/>
    <property type="project" value="TreeGrafter"/>
</dbReference>
<dbReference type="GO" id="GO:0003682">
    <property type="term" value="F:chromatin binding"/>
    <property type="evidence" value="ECO:0007669"/>
    <property type="project" value="InterPro"/>
</dbReference>
<evidence type="ECO:0000313" key="2">
    <source>
        <dbReference type="Proteomes" id="UP001188597"/>
    </source>
</evidence>
<keyword evidence="2" id="KW-1185">Reference proteome</keyword>
<sequence length="610" mass="66308">MKTTDYGINHQMNQPMRIEIHSYEPAKSDQGGYSGVLYQSRVRCGYILTEEDPGVLSFPAAQASGQQLPSRRKSFQETAKDVSAMELKTGHSHPSTKMKLQLFPIDDGTRKGLEKDGHNPFLELILKAQKRITSVLKHINTKWGNSSVALGEPMLVPFSAQLETMAYERRWTLNDTGISTGDVHAAIDSPATFRLRYGWFSNVEHRNFAAPSKICSALSTPLDCFETGGPQKGCSKTDSKENLAAAQKEFQKPVNLNEAKDEVGTEQSSCVRVDRLVDKLAMQNAHAQSVVRWDDSFFNLSVGGLLSEASLQGKVYNGNSKSNRSESGLQSIQLISDISVGALLAEASLQGKSDVPEQSNRSNLDLKPAAGKGLMQSSIPWDDSLTTLSIGGLLSEASLLGKFNNSHLKSVPSKQAQLISDSFDAFISGQTNPHPHAGNPSSREVHSSIFDAEETCHGFPSLKFSSSSKDVAWSGRVSSGASNRDTGSHPFGFSDFPKINEQAGLACDPPHPKAKLLPHSLVHKEDSSLGLRGIKWNDSLGPFDLGSSNLRQACADSDNISGSVSFFLTSYAADETEIPPLEGYKFGRVETDELYLAQADETDFSVIKEI</sequence>
<gene>
    <name evidence="1" type="ORF">RJ639_040245</name>
</gene>
<feature type="non-terminal residue" evidence="1">
    <location>
        <position position="610"/>
    </location>
</feature>